<reference evidence="2" key="1">
    <citation type="submission" date="2016-10" db="EMBL/GenBank/DDBJ databases">
        <authorList>
            <person name="Varghese N."/>
            <person name="Submissions S."/>
        </authorList>
    </citation>
    <scope>NUCLEOTIDE SEQUENCE [LARGE SCALE GENOMIC DNA]</scope>
    <source>
        <strain evidence="2">CGMCC 4.7047</strain>
    </source>
</reference>
<organism evidence="1 2">
    <name type="scientific">Streptomyces harbinensis</name>
    <dbReference type="NCBI Taxonomy" id="1176198"/>
    <lineage>
        <taxon>Bacteria</taxon>
        <taxon>Bacillati</taxon>
        <taxon>Actinomycetota</taxon>
        <taxon>Actinomycetes</taxon>
        <taxon>Kitasatosporales</taxon>
        <taxon>Streptomycetaceae</taxon>
        <taxon>Streptomyces</taxon>
    </lineage>
</organism>
<evidence type="ECO:0000313" key="2">
    <source>
        <dbReference type="Proteomes" id="UP000198873"/>
    </source>
</evidence>
<name>A0A1I6VW46_9ACTN</name>
<accession>A0A1I6VW46</accession>
<protein>
    <submittedName>
        <fullName evidence="1">Uncharacterized protein</fullName>
    </submittedName>
</protein>
<dbReference type="AlphaFoldDB" id="A0A1I6VW46"/>
<sequence>MILWRGKESAGTTTSFECQQQDLGSHVLLEINVFGQVDDIKDPRMSDIEEFSLNYMQNFRTQYCQEH</sequence>
<evidence type="ECO:0000313" key="1">
    <source>
        <dbReference type="EMBL" id="SFT17945.1"/>
    </source>
</evidence>
<keyword evidence="2" id="KW-1185">Reference proteome</keyword>
<dbReference type="EMBL" id="FPAB01000010">
    <property type="protein sequence ID" value="SFT17945.1"/>
    <property type="molecule type" value="Genomic_DNA"/>
</dbReference>
<dbReference type="Proteomes" id="UP000198873">
    <property type="component" value="Unassembled WGS sequence"/>
</dbReference>
<gene>
    <name evidence="1" type="ORF">SAMN05444716_110105</name>
</gene>
<proteinExistence type="predicted"/>